<reference evidence="7" key="1">
    <citation type="submission" date="2022-09" db="EMBL/GenBank/DDBJ databases">
        <title>Actin cytoskeleton and complex cell architecture in an #Asgard archaeon.</title>
        <authorList>
            <person name="Ponce Toledo R.I."/>
            <person name="Schleper C."/>
            <person name="Rodrigues Oliveira T."/>
            <person name="Wollweber F."/>
            <person name="Xu J."/>
            <person name="Rittmann S."/>
            <person name="Klingl A."/>
            <person name="Pilhofer M."/>
        </authorList>
    </citation>
    <scope>NUCLEOTIDE SEQUENCE</scope>
    <source>
        <strain evidence="7">B-35</strain>
    </source>
</reference>
<dbReference type="SUPFAM" id="SSF48452">
    <property type="entry name" value="TPR-like"/>
    <property type="match status" value="1"/>
</dbReference>
<keyword evidence="2" id="KW-0963">Cytoplasm</keyword>
<keyword evidence="8" id="KW-1185">Reference proteome</keyword>
<feature type="repeat" description="TPR" evidence="5">
    <location>
        <begin position="208"/>
        <end position="241"/>
    </location>
</feature>
<name>A0ABY6HUW9_9ARCH</name>
<dbReference type="Proteomes" id="UP001208689">
    <property type="component" value="Chromosome"/>
</dbReference>
<gene>
    <name evidence="7" type="ORF">NEF87_003510</name>
</gene>
<evidence type="ECO:0000256" key="2">
    <source>
        <dbReference type="ARBA" id="ARBA00022490"/>
    </source>
</evidence>
<dbReference type="Pfam" id="PF17874">
    <property type="entry name" value="TPR_MalT"/>
    <property type="match status" value="1"/>
</dbReference>
<feature type="domain" description="MalT-like TPR region" evidence="6">
    <location>
        <begin position="177"/>
        <end position="450"/>
    </location>
</feature>
<protein>
    <recommendedName>
        <fullName evidence="6">MalT-like TPR region domain-containing protein</fullName>
    </recommendedName>
</protein>
<dbReference type="PANTHER" id="PTHR46630">
    <property type="entry name" value="TETRATRICOPEPTIDE REPEAT PROTEIN 29"/>
    <property type="match status" value="1"/>
</dbReference>
<evidence type="ECO:0000256" key="4">
    <source>
        <dbReference type="ARBA" id="ARBA00022803"/>
    </source>
</evidence>
<dbReference type="EMBL" id="CP104013">
    <property type="protein sequence ID" value="UYP47225.1"/>
    <property type="molecule type" value="Genomic_DNA"/>
</dbReference>
<proteinExistence type="predicted"/>
<evidence type="ECO:0000256" key="3">
    <source>
        <dbReference type="ARBA" id="ARBA00022737"/>
    </source>
</evidence>
<dbReference type="InterPro" id="IPR041617">
    <property type="entry name" value="TPR_MalT"/>
</dbReference>
<comment type="subcellular location">
    <subcellularLocation>
        <location evidence="1">Cytoplasm</location>
    </subcellularLocation>
</comment>
<dbReference type="PROSITE" id="PS50005">
    <property type="entry name" value="TPR"/>
    <property type="match status" value="1"/>
</dbReference>
<sequence length="646" mass="74864">MVDFTKKYEKIKNLFNLCKYNEALLIIKELDEKYELSKQNRFLIKLEHIRILNLKANYQEVITLALEFYRKCQLEGFPLISLDFIIECVESYYRSGKLEQALKYIEFGQQLISALHDISQKEVTKREAMLGYYYCAILWTKGSYDSSTTLLDDLLQKQRKFGNKKEIAKLLVSKSVINNAAGQIDVGLQFLMEAEENCREINDISYLTIIYNNIGWIYQRIGHFEKALSYLKKSSEIISKTENISLYCSILDNIGNIYRQLGDLEQSHHYLLQAINIGEKLGNNYRMTNIIFSIIRTLLEQQNIEEAQQYLLQFEKIVEIEQSKNLIFRFKIAQAFILKASHRARDRYQAQTILLDLVQEKNYEFDYMIHAIINLCELLITDLKTTNEQEIITEIDELITRLQHIAKKSGSHSILGETLLLRAKLSLILLDFIESRKFLIEAQKIAEKNGLTKLAIHVSNEHDKILLEESKLMEMKNTKAGLSERVQYSGIQEQIAVMNLEKGYTNSEVKEEQPLLFVIMNETGTALYKHSFSHSLSIDEQMLSAFLSAMNSFCTELFADSFDRAIIGDSFLALARAPPFVFCYIFKGNSYFAQSKIKQFLKNFNANQYGSKDILTHSLDASCFVCEKDRVNITNVLFNSFQLENE</sequence>
<evidence type="ECO:0000259" key="6">
    <source>
        <dbReference type="Pfam" id="PF17874"/>
    </source>
</evidence>
<evidence type="ECO:0000256" key="5">
    <source>
        <dbReference type="PROSITE-ProRule" id="PRU00339"/>
    </source>
</evidence>
<organism evidence="7 8">
    <name type="scientific">Candidatus Lokiarchaeum ossiferum</name>
    <dbReference type="NCBI Taxonomy" id="2951803"/>
    <lineage>
        <taxon>Archaea</taxon>
        <taxon>Promethearchaeati</taxon>
        <taxon>Promethearchaeota</taxon>
        <taxon>Promethearchaeia</taxon>
        <taxon>Promethearchaeales</taxon>
        <taxon>Promethearchaeaceae</taxon>
        <taxon>Candidatus Lokiarchaeum</taxon>
    </lineage>
</organism>
<dbReference type="InterPro" id="IPR011990">
    <property type="entry name" value="TPR-like_helical_dom_sf"/>
</dbReference>
<evidence type="ECO:0000256" key="1">
    <source>
        <dbReference type="ARBA" id="ARBA00004496"/>
    </source>
</evidence>
<keyword evidence="3" id="KW-0677">Repeat</keyword>
<dbReference type="InterPro" id="IPR051476">
    <property type="entry name" value="Bac_ResReg_Asp_Phosphatase"/>
</dbReference>
<evidence type="ECO:0000313" key="7">
    <source>
        <dbReference type="EMBL" id="UYP47225.1"/>
    </source>
</evidence>
<dbReference type="SMART" id="SM00028">
    <property type="entry name" value="TPR"/>
    <property type="match status" value="3"/>
</dbReference>
<dbReference type="Gene3D" id="1.25.40.10">
    <property type="entry name" value="Tetratricopeptide repeat domain"/>
    <property type="match status" value="2"/>
</dbReference>
<keyword evidence="4 5" id="KW-0802">TPR repeat</keyword>
<evidence type="ECO:0000313" key="8">
    <source>
        <dbReference type="Proteomes" id="UP001208689"/>
    </source>
</evidence>
<dbReference type="PANTHER" id="PTHR46630:SF1">
    <property type="entry name" value="TETRATRICOPEPTIDE REPEAT PROTEIN 29"/>
    <property type="match status" value="1"/>
</dbReference>
<dbReference type="InterPro" id="IPR019734">
    <property type="entry name" value="TPR_rpt"/>
</dbReference>
<accession>A0ABY6HUW9</accession>